<name>A0ABW4V1G0_9MICO</name>
<dbReference type="EMBL" id="JBHUHF010000001">
    <property type="protein sequence ID" value="MFD2024124.1"/>
    <property type="molecule type" value="Genomic_DNA"/>
</dbReference>
<keyword evidence="1" id="KW-0175">Coiled coil</keyword>
<comment type="caution">
    <text evidence="3">The sequence shown here is derived from an EMBL/GenBank/DDBJ whole genome shotgun (WGS) entry which is preliminary data.</text>
</comment>
<proteinExistence type="predicted"/>
<dbReference type="Pfam" id="PF24623">
    <property type="entry name" value="Phage_zn_bind_8"/>
    <property type="match status" value="1"/>
</dbReference>
<accession>A0ABW4V1G0</accession>
<dbReference type="Proteomes" id="UP001597338">
    <property type="component" value="Unassembled WGS sequence"/>
</dbReference>
<sequence length="196" mass="22609">MFMRKSVCHSCGRTGFRYDQGLYDPVAGRLLTRSTHDPGDFEERYTYLPHECLDEDIEEYQRKIDAVVQSLERLREETTSPWDQASYADARVAAKGTRQELQELVARHSLERDCPRCGAGRAEPCENLVQRRSGRHVPTKHPHDERVPAVETVAGREIAALRDQVLDEHDIVSEIYHALSRDESIDKLLQIARRRQ</sequence>
<feature type="domain" description="DNA-binding phage zinc finger" evidence="2">
    <location>
        <begin position="106"/>
        <end position="154"/>
    </location>
</feature>
<evidence type="ECO:0000256" key="1">
    <source>
        <dbReference type="SAM" id="Coils"/>
    </source>
</evidence>
<keyword evidence="4" id="KW-1185">Reference proteome</keyword>
<gene>
    <name evidence="3" type="ORF">ACFSL2_01215</name>
</gene>
<feature type="coiled-coil region" evidence="1">
    <location>
        <begin position="50"/>
        <end position="77"/>
    </location>
</feature>
<organism evidence="3 4">
    <name type="scientific">Promicromonospora aerolata</name>
    <dbReference type="NCBI Taxonomy" id="195749"/>
    <lineage>
        <taxon>Bacteria</taxon>
        <taxon>Bacillati</taxon>
        <taxon>Actinomycetota</taxon>
        <taxon>Actinomycetes</taxon>
        <taxon>Micrococcales</taxon>
        <taxon>Promicromonosporaceae</taxon>
        <taxon>Promicromonospora</taxon>
    </lineage>
</organism>
<protein>
    <recommendedName>
        <fullName evidence="2">DNA-binding phage zinc finger domain-containing protein</fullName>
    </recommendedName>
</protein>
<evidence type="ECO:0000313" key="4">
    <source>
        <dbReference type="Proteomes" id="UP001597338"/>
    </source>
</evidence>
<evidence type="ECO:0000259" key="2">
    <source>
        <dbReference type="Pfam" id="PF24623"/>
    </source>
</evidence>
<dbReference type="InterPro" id="IPR056911">
    <property type="entry name" value="Phage_Znf_bind_put"/>
</dbReference>
<dbReference type="RefSeq" id="WP_377183869.1">
    <property type="nucleotide sequence ID" value="NZ_JBHUHF010000001.1"/>
</dbReference>
<evidence type="ECO:0000313" key="3">
    <source>
        <dbReference type="EMBL" id="MFD2024124.1"/>
    </source>
</evidence>
<reference evidence="4" key="1">
    <citation type="journal article" date="2019" name="Int. J. Syst. Evol. Microbiol.">
        <title>The Global Catalogue of Microorganisms (GCM) 10K type strain sequencing project: providing services to taxonomists for standard genome sequencing and annotation.</title>
        <authorList>
            <consortium name="The Broad Institute Genomics Platform"/>
            <consortium name="The Broad Institute Genome Sequencing Center for Infectious Disease"/>
            <person name="Wu L."/>
            <person name="Ma J."/>
        </authorList>
    </citation>
    <scope>NUCLEOTIDE SEQUENCE [LARGE SCALE GENOMIC DNA]</scope>
    <source>
        <strain evidence="4">CCM 7043</strain>
    </source>
</reference>